<name>B9TM36_RICCO</name>
<dbReference type="InParanoid" id="B9TM36"/>
<gene>
    <name evidence="1" type="ORF">RCOM_2030900</name>
</gene>
<dbReference type="AlphaFoldDB" id="B9TM36"/>
<accession>B9TM36</accession>
<evidence type="ECO:0000313" key="1">
    <source>
        <dbReference type="EMBL" id="EEF23078.1"/>
    </source>
</evidence>
<protein>
    <submittedName>
        <fullName evidence="1">Uncharacterized protein</fullName>
    </submittedName>
</protein>
<reference evidence="2" key="1">
    <citation type="journal article" date="2010" name="Nat. Biotechnol.">
        <title>Draft genome sequence of the oilseed species Ricinus communis.</title>
        <authorList>
            <person name="Chan A.P."/>
            <person name="Crabtree J."/>
            <person name="Zhao Q."/>
            <person name="Lorenzi H."/>
            <person name="Orvis J."/>
            <person name="Puiu D."/>
            <person name="Melake-Berhan A."/>
            <person name="Jones K.M."/>
            <person name="Redman J."/>
            <person name="Chen G."/>
            <person name="Cahoon E.B."/>
            <person name="Gedil M."/>
            <person name="Stanke M."/>
            <person name="Haas B.J."/>
            <person name="Wortman J.R."/>
            <person name="Fraser-Liggett C.M."/>
            <person name="Ravel J."/>
            <person name="Rabinowicz P.D."/>
        </authorList>
    </citation>
    <scope>NUCLEOTIDE SEQUENCE [LARGE SCALE GENOMIC DNA]</scope>
    <source>
        <strain evidence="2">cv. Hale</strain>
    </source>
</reference>
<feature type="non-terminal residue" evidence="1">
    <location>
        <position position="153"/>
    </location>
</feature>
<dbReference type="Proteomes" id="UP000008311">
    <property type="component" value="Unassembled WGS sequence"/>
</dbReference>
<dbReference type="EMBL" id="EQ988058">
    <property type="protein sequence ID" value="EEF23078.1"/>
    <property type="molecule type" value="Genomic_DNA"/>
</dbReference>
<organism evidence="1 2">
    <name type="scientific">Ricinus communis</name>
    <name type="common">Castor bean</name>
    <dbReference type="NCBI Taxonomy" id="3988"/>
    <lineage>
        <taxon>Eukaryota</taxon>
        <taxon>Viridiplantae</taxon>
        <taxon>Streptophyta</taxon>
        <taxon>Embryophyta</taxon>
        <taxon>Tracheophyta</taxon>
        <taxon>Spermatophyta</taxon>
        <taxon>Magnoliopsida</taxon>
        <taxon>eudicotyledons</taxon>
        <taxon>Gunneridae</taxon>
        <taxon>Pentapetalae</taxon>
        <taxon>rosids</taxon>
        <taxon>fabids</taxon>
        <taxon>Malpighiales</taxon>
        <taxon>Euphorbiaceae</taxon>
        <taxon>Acalyphoideae</taxon>
        <taxon>Acalypheae</taxon>
        <taxon>Ricinus</taxon>
    </lineage>
</organism>
<proteinExistence type="predicted"/>
<sequence length="153" mass="15514">MFQLGGLGTLMDGGGGIHGLDHPAIFLVGGGGSGSRCIGSRCIGHRIHGPGIAFALPAFLDAALHIGLGRQGVALQQRVQRRQAPGLVVPLGALTPRRILVHVGAHQGVGLLEGGAQRRIGQALFHGGFAAARAQVAAGFVHDELQVGPGVLP</sequence>
<evidence type="ECO:0000313" key="2">
    <source>
        <dbReference type="Proteomes" id="UP000008311"/>
    </source>
</evidence>
<keyword evidence="2" id="KW-1185">Reference proteome</keyword>